<organism evidence="2 3">
    <name type="scientific">Pseudonocardia adelaidensis</name>
    <dbReference type="NCBI Taxonomy" id="648754"/>
    <lineage>
        <taxon>Bacteria</taxon>
        <taxon>Bacillati</taxon>
        <taxon>Actinomycetota</taxon>
        <taxon>Actinomycetes</taxon>
        <taxon>Pseudonocardiales</taxon>
        <taxon>Pseudonocardiaceae</taxon>
        <taxon>Pseudonocardia</taxon>
    </lineage>
</organism>
<dbReference type="RefSeq" id="WP_345602482.1">
    <property type="nucleotide sequence ID" value="NZ_BAABJO010000001.1"/>
</dbReference>
<gene>
    <name evidence="2" type="ORF">GCM10023320_01310</name>
</gene>
<protein>
    <recommendedName>
        <fullName evidence="4">DUF4331 domain-containing protein</fullName>
    </recommendedName>
</protein>
<dbReference type="Pfam" id="PF14224">
    <property type="entry name" value="DUF4331"/>
    <property type="match status" value="2"/>
</dbReference>
<evidence type="ECO:0008006" key="4">
    <source>
        <dbReference type="Google" id="ProtNLM"/>
    </source>
</evidence>
<proteinExistence type="predicted"/>
<dbReference type="InterPro" id="IPR025566">
    <property type="entry name" value="DUF4331"/>
</dbReference>
<evidence type="ECO:0000256" key="1">
    <source>
        <dbReference type="SAM" id="MobiDB-lite"/>
    </source>
</evidence>
<reference evidence="3" key="1">
    <citation type="journal article" date="2019" name="Int. J. Syst. Evol. Microbiol.">
        <title>The Global Catalogue of Microorganisms (GCM) 10K type strain sequencing project: providing services to taxonomists for standard genome sequencing and annotation.</title>
        <authorList>
            <consortium name="The Broad Institute Genomics Platform"/>
            <consortium name="The Broad Institute Genome Sequencing Center for Infectious Disease"/>
            <person name="Wu L."/>
            <person name="Ma J."/>
        </authorList>
    </citation>
    <scope>NUCLEOTIDE SEQUENCE [LARGE SCALE GENOMIC DNA]</scope>
    <source>
        <strain evidence="3">JCM 18302</strain>
    </source>
</reference>
<comment type="caution">
    <text evidence="2">The sequence shown here is derived from an EMBL/GenBank/DDBJ whole genome shotgun (WGS) entry which is preliminary data.</text>
</comment>
<sequence>MSDHISGPRALAEPIADITDVYAFPSPESSGHLVLVMDTLPFAHPSARFSDGLTYRFRLRPVTAAAGDAPGLFGIGAQEFAFDCVFSAPVAGSGGGSGQDGACTTPAGKTVPFQVDDERGGSADGVRVFAGPRWDPFILDAPAALKTIATGKLAFTDPSAIFLDGKNVLSLVVEVDCARLLDGAELVGVVAETLTRGPIRVRLERVGRPEVKNLLLAPKQFDTVNRDLEIRDLYNSEDAFRLAAAYQGAYRARLNANLAFWDLLDGTQDWPAVESGAHPLTELLLADFLVVDATKPYAERGSFLEIEVATRGAYRHRTCGGRALNDDAMDTLFTLLINAGKGPTIRDGVDQATMPASRTFPYLAPPNPDPPQPPEHL</sequence>
<evidence type="ECO:0000313" key="2">
    <source>
        <dbReference type="EMBL" id="GAA5110045.1"/>
    </source>
</evidence>
<dbReference type="Proteomes" id="UP001500804">
    <property type="component" value="Unassembled WGS sequence"/>
</dbReference>
<evidence type="ECO:0000313" key="3">
    <source>
        <dbReference type="Proteomes" id="UP001500804"/>
    </source>
</evidence>
<accession>A0ABP9N5D9</accession>
<dbReference type="EMBL" id="BAABJO010000001">
    <property type="protein sequence ID" value="GAA5110045.1"/>
    <property type="molecule type" value="Genomic_DNA"/>
</dbReference>
<name>A0ABP9N5D9_9PSEU</name>
<keyword evidence="3" id="KW-1185">Reference proteome</keyword>
<feature type="region of interest" description="Disordered" evidence="1">
    <location>
        <begin position="357"/>
        <end position="377"/>
    </location>
</feature>
<feature type="compositionally biased region" description="Pro residues" evidence="1">
    <location>
        <begin position="363"/>
        <end position="377"/>
    </location>
</feature>